<organism evidence="1 2">
    <name type="scientific">Trichoderma ghanense</name>
    <dbReference type="NCBI Taxonomy" id="65468"/>
    <lineage>
        <taxon>Eukaryota</taxon>
        <taxon>Fungi</taxon>
        <taxon>Dikarya</taxon>
        <taxon>Ascomycota</taxon>
        <taxon>Pezizomycotina</taxon>
        <taxon>Sordariomycetes</taxon>
        <taxon>Hypocreomycetidae</taxon>
        <taxon>Hypocreales</taxon>
        <taxon>Hypocreaceae</taxon>
        <taxon>Trichoderma</taxon>
    </lineage>
</organism>
<accession>A0ABY2H8R3</accession>
<dbReference type="RefSeq" id="XP_073560555.1">
    <property type="nucleotide sequence ID" value="XM_073700998.1"/>
</dbReference>
<reference evidence="1 2" key="1">
    <citation type="submission" date="2018-01" db="EMBL/GenBank/DDBJ databases">
        <title>Genome characterization of the sugarcane-associated fungus Trichoderma ghanense CCMA-1212 and their application in lignocelulose bioconversion.</title>
        <authorList>
            <person name="Steindorff A.S."/>
            <person name="Mendes T.D."/>
            <person name="Vilela E.S.D."/>
            <person name="Rodrigues D.S."/>
            <person name="Formighieri E.F."/>
            <person name="Melo I.S."/>
            <person name="Favaro L.C.L."/>
        </authorList>
    </citation>
    <scope>NUCLEOTIDE SEQUENCE [LARGE SCALE GENOMIC DNA]</scope>
    <source>
        <strain evidence="1 2">CCMA-1212</strain>
    </source>
</reference>
<comment type="caution">
    <text evidence="1">The sequence shown here is derived from an EMBL/GenBank/DDBJ whole genome shotgun (WGS) entry which is preliminary data.</text>
</comment>
<gene>
    <name evidence="1" type="ORF">CCMA1212_003658</name>
</gene>
<evidence type="ECO:0000313" key="2">
    <source>
        <dbReference type="Proteomes" id="UP001642720"/>
    </source>
</evidence>
<dbReference type="GeneID" id="300575448"/>
<name>A0ABY2H8R3_9HYPO</name>
<proteinExistence type="predicted"/>
<dbReference type="EMBL" id="PPTA01000004">
    <property type="protein sequence ID" value="TFB04354.1"/>
    <property type="molecule type" value="Genomic_DNA"/>
</dbReference>
<dbReference type="Proteomes" id="UP001642720">
    <property type="component" value="Unassembled WGS sequence"/>
</dbReference>
<sequence length="54" mass="5885">MKGLFGDAFRSRFAISDRTEDDLVSASSFSLLETERSVSLEALTKMLPGTGQSQ</sequence>
<evidence type="ECO:0000313" key="1">
    <source>
        <dbReference type="EMBL" id="TFB04354.1"/>
    </source>
</evidence>
<protein>
    <submittedName>
        <fullName evidence="1">Uncharacterized protein</fullName>
    </submittedName>
</protein>
<keyword evidence="2" id="KW-1185">Reference proteome</keyword>